<dbReference type="PANTHER" id="PTHR21248:SF22">
    <property type="entry name" value="PHOSPHOLIPASE D"/>
    <property type="match status" value="1"/>
</dbReference>
<dbReference type="SMART" id="SM00155">
    <property type="entry name" value="PLDc"/>
    <property type="match status" value="2"/>
</dbReference>
<evidence type="ECO:0000313" key="2">
    <source>
        <dbReference type="EMBL" id="QHW34736.1"/>
    </source>
</evidence>
<dbReference type="RefSeq" id="WP_162644888.1">
    <property type="nucleotide sequence ID" value="NZ_CP048286.1"/>
</dbReference>
<dbReference type="GO" id="GO:0032049">
    <property type="term" value="P:cardiolipin biosynthetic process"/>
    <property type="evidence" value="ECO:0007669"/>
    <property type="project" value="UniProtKB-ARBA"/>
</dbReference>
<gene>
    <name evidence="2" type="ORF">GZH47_30695</name>
</gene>
<organism evidence="2 3">
    <name type="scientific">Paenibacillus rhizovicinus</name>
    <dbReference type="NCBI Taxonomy" id="2704463"/>
    <lineage>
        <taxon>Bacteria</taxon>
        <taxon>Bacillati</taxon>
        <taxon>Bacillota</taxon>
        <taxon>Bacilli</taxon>
        <taxon>Bacillales</taxon>
        <taxon>Paenibacillaceae</taxon>
        <taxon>Paenibacillus</taxon>
    </lineage>
</organism>
<dbReference type="InterPro" id="IPR025202">
    <property type="entry name" value="PLD-like_dom"/>
</dbReference>
<dbReference type="GO" id="GO:0030572">
    <property type="term" value="F:phosphatidyltransferase activity"/>
    <property type="evidence" value="ECO:0007669"/>
    <property type="project" value="UniProtKB-ARBA"/>
</dbReference>
<dbReference type="InterPro" id="IPR001736">
    <property type="entry name" value="PLipase_D/transphosphatidylase"/>
</dbReference>
<accession>A0A6C0P8J4</accession>
<proteinExistence type="predicted"/>
<sequence length="449" mass="49586">MEDDRHLSGLTIPYMHRASYPIRSGNAIRPLVDGEPAFRRICEAIEAATHSVWTTITFMWAACQMPDGRGSPLDVLHRAAARGLDVRIIYWRPDPETESLKTNAFWGAPEHFERLRDYASPMLIRWDRAHPGYCQHQKSWLIDAGTDAETAFLGGINLNPNSMVAPGHGGKGQNHDAYVELNGPSLVDVHHNFVQRWNEASERDKADGSWSGTGSMSDLPFPIRVPKRQGDAIVQIQRTIHRDRYTNGQASPGGDAFDIAAGERSNLDQYCAAIDSARSSIYIENQAITVQAIVDGLHQALLRGVEVAAVIPADGEIPEALAKLAVFGNFTLAGLAGIGDDGERHNVWVHSKLMLVDGHWGTVGSCNLHRYSLFGNSEMNAAFWHRETAHAMLSSLFEEHLGSDITGMDDRAALQLFAKIARTNRLRLDQGDNGWQGLAFSLLLPPYHD</sequence>
<feature type="domain" description="PLD phosphodiesterase" evidence="1">
    <location>
        <begin position="131"/>
        <end position="162"/>
    </location>
</feature>
<dbReference type="Pfam" id="PF13091">
    <property type="entry name" value="PLDc_2"/>
    <property type="match status" value="1"/>
</dbReference>
<dbReference type="KEGG" id="prz:GZH47_30695"/>
<dbReference type="SUPFAM" id="SSF56024">
    <property type="entry name" value="Phospholipase D/nuclease"/>
    <property type="match status" value="2"/>
</dbReference>
<dbReference type="Gene3D" id="3.30.870.10">
    <property type="entry name" value="Endonuclease Chain A"/>
    <property type="match status" value="2"/>
</dbReference>
<dbReference type="EMBL" id="CP048286">
    <property type="protein sequence ID" value="QHW34736.1"/>
    <property type="molecule type" value="Genomic_DNA"/>
</dbReference>
<dbReference type="PROSITE" id="PS50035">
    <property type="entry name" value="PLD"/>
    <property type="match status" value="2"/>
</dbReference>
<feature type="domain" description="PLD phosphodiesterase" evidence="1">
    <location>
        <begin position="345"/>
        <end position="372"/>
    </location>
</feature>
<reference evidence="2 3" key="1">
    <citation type="submission" date="2020-02" db="EMBL/GenBank/DDBJ databases">
        <title>Paenibacillus sp. nov., isolated from rhizosphere soil of tomato.</title>
        <authorList>
            <person name="Weon H.-Y."/>
            <person name="Lee S.A."/>
        </authorList>
    </citation>
    <scope>NUCLEOTIDE SEQUENCE [LARGE SCALE GENOMIC DNA]</scope>
    <source>
        <strain evidence="2 3">14171R-81</strain>
    </source>
</reference>
<protein>
    <submittedName>
        <fullName evidence="2">Phosphatidylserine/phosphatidylglycerophosphate/ cardiolipin synthase family protein</fullName>
    </submittedName>
</protein>
<dbReference type="AlphaFoldDB" id="A0A6C0P8J4"/>
<keyword evidence="3" id="KW-1185">Reference proteome</keyword>
<dbReference type="Proteomes" id="UP000479114">
    <property type="component" value="Chromosome"/>
</dbReference>
<evidence type="ECO:0000313" key="3">
    <source>
        <dbReference type="Proteomes" id="UP000479114"/>
    </source>
</evidence>
<dbReference type="PANTHER" id="PTHR21248">
    <property type="entry name" value="CARDIOLIPIN SYNTHASE"/>
    <property type="match status" value="1"/>
</dbReference>
<name>A0A6C0P8J4_9BACL</name>
<evidence type="ECO:0000259" key="1">
    <source>
        <dbReference type="PROSITE" id="PS50035"/>
    </source>
</evidence>